<proteinExistence type="inferred from homology"/>
<dbReference type="OrthoDB" id="167809at2759"/>
<protein>
    <recommendedName>
        <fullName evidence="4">Isochorismatase-like domain-containing protein</fullName>
    </recommendedName>
</protein>
<keyword evidence="2" id="KW-0378">Hydrolase</keyword>
<feature type="region of interest" description="Disordered" evidence="3">
    <location>
        <begin position="289"/>
        <end position="310"/>
    </location>
</feature>
<dbReference type="Gene3D" id="3.40.50.850">
    <property type="entry name" value="Isochorismatase-like"/>
    <property type="match status" value="1"/>
</dbReference>
<dbReference type="VEuPathDB" id="FungiDB:SPPG_07351"/>
<dbReference type="InterPro" id="IPR036380">
    <property type="entry name" value="Isochorismatase-like_sf"/>
</dbReference>
<organism evidence="5 6">
    <name type="scientific">Spizellomyces punctatus (strain DAOM BR117)</name>
    <dbReference type="NCBI Taxonomy" id="645134"/>
    <lineage>
        <taxon>Eukaryota</taxon>
        <taxon>Fungi</taxon>
        <taxon>Fungi incertae sedis</taxon>
        <taxon>Chytridiomycota</taxon>
        <taxon>Chytridiomycota incertae sedis</taxon>
        <taxon>Chytridiomycetes</taxon>
        <taxon>Spizellomycetales</taxon>
        <taxon>Spizellomycetaceae</taxon>
        <taxon>Spizellomyces</taxon>
    </lineage>
</organism>
<dbReference type="PANTHER" id="PTHR43540">
    <property type="entry name" value="PEROXYUREIDOACRYLATE/UREIDOACRYLATE AMIDOHYDROLASE-RELATED"/>
    <property type="match status" value="1"/>
</dbReference>
<name>A0A0L0H9U5_SPIPD</name>
<evidence type="ECO:0000256" key="1">
    <source>
        <dbReference type="ARBA" id="ARBA00006336"/>
    </source>
</evidence>
<evidence type="ECO:0000256" key="2">
    <source>
        <dbReference type="ARBA" id="ARBA00022801"/>
    </source>
</evidence>
<dbReference type="CDD" id="cd00431">
    <property type="entry name" value="cysteine_hydrolases"/>
    <property type="match status" value="1"/>
</dbReference>
<comment type="similarity">
    <text evidence="1">Belongs to the isochorismatase family.</text>
</comment>
<evidence type="ECO:0000313" key="6">
    <source>
        <dbReference type="Proteomes" id="UP000053201"/>
    </source>
</evidence>
<dbReference type="InterPro" id="IPR016291">
    <property type="entry name" value="Isochorismatase"/>
</dbReference>
<dbReference type="STRING" id="645134.A0A0L0H9U5"/>
<dbReference type="Proteomes" id="UP000053201">
    <property type="component" value="Unassembled WGS sequence"/>
</dbReference>
<dbReference type="InParanoid" id="A0A0L0H9U5"/>
<evidence type="ECO:0000259" key="4">
    <source>
        <dbReference type="Pfam" id="PF00857"/>
    </source>
</evidence>
<feature type="domain" description="Isochorismatase-like" evidence="4">
    <location>
        <begin position="100"/>
        <end position="267"/>
    </location>
</feature>
<dbReference type="GO" id="GO:0008908">
    <property type="term" value="F:isochorismatase activity"/>
    <property type="evidence" value="ECO:0007669"/>
    <property type="project" value="InterPro"/>
</dbReference>
<dbReference type="SUPFAM" id="SSF52499">
    <property type="entry name" value="Isochorismatase-like hydrolases"/>
    <property type="match status" value="1"/>
</dbReference>
<evidence type="ECO:0000256" key="3">
    <source>
        <dbReference type="SAM" id="MobiDB-lite"/>
    </source>
</evidence>
<evidence type="ECO:0000313" key="5">
    <source>
        <dbReference type="EMBL" id="KNC97428.1"/>
    </source>
</evidence>
<dbReference type="GeneID" id="27690571"/>
<keyword evidence="6" id="KW-1185">Reference proteome</keyword>
<gene>
    <name evidence="5" type="ORF">SPPG_07351</name>
</gene>
<dbReference type="InterPro" id="IPR050272">
    <property type="entry name" value="Isochorismatase-like_hydrls"/>
</dbReference>
<dbReference type="EMBL" id="KQ257464">
    <property type="protein sequence ID" value="KNC97428.1"/>
    <property type="molecule type" value="Genomic_DNA"/>
</dbReference>
<dbReference type="PANTHER" id="PTHR43540:SF6">
    <property type="entry name" value="ISOCHORISMATASE-LIKE DOMAIN-CONTAINING PROTEIN"/>
    <property type="match status" value="1"/>
</dbReference>
<dbReference type="InterPro" id="IPR000868">
    <property type="entry name" value="Isochorismatase-like_dom"/>
</dbReference>
<dbReference type="Pfam" id="PF00857">
    <property type="entry name" value="Isochorismatase"/>
    <property type="match status" value="1"/>
</dbReference>
<dbReference type="PRINTS" id="PR01398">
    <property type="entry name" value="ISCHRISMTASE"/>
</dbReference>
<feature type="compositionally biased region" description="Polar residues" evidence="3">
    <location>
        <begin position="294"/>
        <end position="310"/>
    </location>
</feature>
<dbReference type="AlphaFoldDB" id="A0A0L0H9U5"/>
<dbReference type="RefSeq" id="XP_016605468.1">
    <property type="nucleotide sequence ID" value="XM_016755513.1"/>
</dbReference>
<reference evidence="5 6" key="1">
    <citation type="submission" date="2009-08" db="EMBL/GenBank/DDBJ databases">
        <title>The Genome Sequence of Spizellomyces punctatus strain DAOM BR117.</title>
        <authorList>
            <consortium name="The Broad Institute Genome Sequencing Platform"/>
            <person name="Russ C."/>
            <person name="Cuomo C."/>
            <person name="Shea T."/>
            <person name="Young S.K."/>
            <person name="Zeng Q."/>
            <person name="Koehrsen M."/>
            <person name="Haas B."/>
            <person name="Borodovsky M."/>
            <person name="Guigo R."/>
            <person name="Alvarado L."/>
            <person name="Berlin A."/>
            <person name="Bochicchio J."/>
            <person name="Borenstein D."/>
            <person name="Chapman S."/>
            <person name="Chen Z."/>
            <person name="Engels R."/>
            <person name="Freedman E."/>
            <person name="Gellesch M."/>
            <person name="Goldberg J."/>
            <person name="Griggs A."/>
            <person name="Gujja S."/>
            <person name="Heiman D."/>
            <person name="Hepburn T."/>
            <person name="Howarth C."/>
            <person name="Jen D."/>
            <person name="Larson L."/>
            <person name="Lewis B."/>
            <person name="Mehta T."/>
            <person name="Park D."/>
            <person name="Pearson M."/>
            <person name="Roberts A."/>
            <person name="Saif S."/>
            <person name="Shenoy N."/>
            <person name="Sisk P."/>
            <person name="Stolte C."/>
            <person name="Sykes S."/>
            <person name="Thomson T."/>
            <person name="Walk T."/>
            <person name="White J."/>
            <person name="Yandava C."/>
            <person name="Burger G."/>
            <person name="Gray M.W."/>
            <person name="Holland P.W.H."/>
            <person name="King N."/>
            <person name="Lang F.B.F."/>
            <person name="Roger A.J."/>
            <person name="Ruiz-Trillo I."/>
            <person name="Lander E."/>
            <person name="Nusbaum C."/>
        </authorList>
    </citation>
    <scope>NUCLEOTIDE SEQUENCE [LARGE SCALE GENOMIC DNA]</scope>
    <source>
        <strain evidence="5 6">DAOM BR117</strain>
    </source>
</reference>
<sequence length="310" mass="34909">MSCRLQPKHLRWLRPLCIFDSTVSHISKPLYPSSTCGPSWRRYFYSQPREHISHTMPSEAHRKEIHEQLNKARKHTGAPLPNMVGDQPEGDAAGVGVGVALLLVDVINDIEFEGNEYIVEEAKKMGPKIRNLMNKCRDSGIPIIYCNDNFGRWRSNLQQIYEHVTENNTPGKAVAEMLKPRSDDYFVLKPKHSAFYATALDSLLTYLRIKTLIIVGMAGNVCILFTANDAYMRDFATFVPKDCIASTSSEESAAAILLMERVLRTTTRNSDELDLDHILEVHKKHGLANENDLQKSSENNSFASNPSSSD</sequence>
<accession>A0A0L0H9U5</accession>